<dbReference type="PANTHER" id="PTHR35342:SF5">
    <property type="entry name" value="TRICARBOXYLIC TRANSPORT PROTEIN"/>
    <property type="match status" value="1"/>
</dbReference>
<sequence length="674" mass="71091">MFSEFISGALLVFEWPAFGYLLLGILVGLWLGAVPGLGGGLGIVLALPFTYGMEPAQAIALLLGIYAVTATSDTIPSVMLGIPGTASSQATVLDGHPLARSGKAARAFGAAFTVSAFGGIFGALMLAVSLPLALPIILKFNNPELFMLAVAGLVMVSSLSGASLVKGLIGACLGLLLSTVGYADDASIPRYWLGTPYLLDSLPLIPVVLGLFAVPELMDLALRDSSISRVDNRDGGSGEMMAGVRAALREWWLVLRCSAIGVYIGMIPGLGGAVVDWIAYGHAFQSSKDNSRFGKGDIRGVIAPEAANNAVRGGALIPTVAFGIPGSAMNALLLSALLIQGLQPGRAMLTTNLDITFSMVWTIAIANVLAAGVLMVWSGYIARLAFLPSHWIVPGVMLFVLMGAWSANFHTGDWVSLLAFSAIGFVMKRGGWARPPVILAFILGGLMENSFLLSWKIHQGVGWLTRPIVVVLGIVVVLTIAFAIRTARKKATTSTGNASLSDADDEEDMTLSLLTAVLLAVVFAGACLAALAWPTFVRAFPLIAAVPGLGLVLVLLSGQSRRLARVPGAVKVALQATIADTTNRKAAMFFGYLLALFAAALFIGQKLAIPAFVAIYLLRWGRFRGAAVAGYACVCWAILVLFYDRLVHILWIRPVLAQPIDGLVPDWLPLWLIH</sequence>
<feature type="transmembrane region" description="Helical" evidence="1">
    <location>
        <begin position="315"/>
        <end position="339"/>
    </location>
</feature>
<feature type="transmembrane region" description="Helical" evidence="1">
    <location>
        <begin position="384"/>
        <end position="405"/>
    </location>
</feature>
<feature type="transmembrane region" description="Helical" evidence="1">
    <location>
        <begin position="511"/>
        <end position="533"/>
    </location>
</feature>
<evidence type="ECO:0000313" key="3">
    <source>
        <dbReference type="EMBL" id="TCS57230.1"/>
    </source>
</evidence>
<dbReference type="InterPro" id="IPR002823">
    <property type="entry name" value="DUF112_TM"/>
</dbReference>
<keyword evidence="1" id="KW-0472">Membrane</keyword>
<feature type="transmembrane region" description="Helical" evidence="1">
    <location>
        <begin position="20"/>
        <end position="47"/>
    </location>
</feature>
<gene>
    <name evidence="3" type="ORF">EDD52_1279</name>
</gene>
<feature type="transmembrane region" description="Helical" evidence="1">
    <location>
        <begin position="59"/>
        <end position="82"/>
    </location>
</feature>
<name>A0A4R3J1E9_9RHOB</name>
<organism evidence="3 4">
    <name type="scientific">Primorskyibacter sedentarius</name>
    <dbReference type="NCBI Taxonomy" id="745311"/>
    <lineage>
        <taxon>Bacteria</taxon>
        <taxon>Pseudomonadati</taxon>
        <taxon>Pseudomonadota</taxon>
        <taxon>Alphaproteobacteria</taxon>
        <taxon>Rhodobacterales</taxon>
        <taxon>Roseobacteraceae</taxon>
        <taxon>Primorskyibacter</taxon>
    </lineage>
</organism>
<evidence type="ECO:0000259" key="2">
    <source>
        <dbReference type="Pfam" id="PF01970"/>
    </source>
</evidence>
<dbReference type="EMBL" id="SLZU01000027">
    <property type="protein sequence ID" value="TCS57230.1"/>
    <property type="molecule type" value="Genomic_DNA"/>
</dbReference>
<dbReference type="Proteomes" id="UP000295696">
    <property type="component" value="Unassembled WGS sequence"/>
</dbReference>
<comment type="caution">
    <text evidence="3">The sequence shown here is derived from an EMBL/GenBank/DDBJ whole genome shotgun (WGS) entry which is preliminary data.</text>
</comment>
<dbReference type="RefSeq" id="WP_165907613.1">
    <property type="nucleotide sequence ID" value="NZ_SLZU01000027.1"/>
</dbReference>
<dbReference type="PANTHER" id="PTHR35342">
    <property type="entry name" value="TRICARBOXYLIC TRANSPORT PROTEIN"/>
    <property type="match status" value="1"/>
</dbReference>
<feature type="transmembrane region" description="Helical" evidence="1">
    <location>
        <begin position="145"/>
        <end position="177"/>
    </location>
</feature>
<proteinExistence type="predicted"/>
<dbReference type="Pfam" id="PF01970">
    <property type="entry name" value="TctA"/>
    <property type="match status" value="1"/>
</dbReference>
<evidence type="ECO:0000313" key="4">
    <source>
        <dbReference type="Proteomes" id="UP000295696"/>
    </source>
</evidence>
<feature type="transmembrane region" description="Helical" evidence="1">
    <location>
        <begin position="107"/>
        <end position="133"/>
    </location>
</feature>
<feature type="transmembrane region" description="Helical" evidence="1">
    <location>
        <begin position="359"/>
        <end position="377"/>
    </location>
</feature>
<accession>A0A4R3J1E9</accession>
<keyword evidence="1" id="KW-0812">Transmembrane</keyword>
<dbReference type="AlphaFoldDB" id="A0A4R3J1E9"/>
<feature type="transmembrane region" description="Helical" evidence="1">
    <location>
        <begin position="623"/>
        <end position="643"/>
    </location>
</feature>
<reference evidence="3 4" key="1">
    <citation type="submission" date="2019-03" db="EMBL/GenBank/DDBJ databases">
        <title>Genomic Encyclopedia of Type Strains, Phase IV (KMG-IV): sequencing the most valuable type-strain genomes for metagenomic binning, comparative biology and taxonomic classification.</title>
        <authorList>
            <person name="Goeker M."/>
        </authorList>
    </citation>
    <scope>NUCLEOTIDE SEQUENCE [LARGE SCALE GENOMIC DNA]</scope>
    <source>
        <strain evidence="3 4">DSM 104836</strain>
    </source>
</reference>
<feature type="transmembrane region" description="Helical" evidence="1">
    <location>
        <begin position="463"/>
        <end position="484"/>
    </location>
</feature>
<feature type="transmembrane region" description="Helical" evidence="1">
    <location>
        <begin position="539"/>
        <end position="556"/>
    </location>
</feature>
<evidence type="ECO:0000256" key="1">
    <source>
        <dbReference type="SAM" id="Phobius"/>
    </source>
</evidence>
<keyword evidence="4" id="KW-1185">Reference proteome</keyword>
<feature type="transmembrane region" description="Helical" evidence="1">
    <location>
        <begin position="197"/>
        <end position="214"/>
    </location>
</feature>
<feature type="domain" description="DUF112" evidence="2">
    <location>
        <begin position="20"/>
        <end position="439"/>
    </location>
</feature>
<keyword evidence="1" id="KW-1133">Transmembrane helix</keyword>
<protein>
    <submittedName>
        <fullName evidence="3">TctA family transporter</fullName>
    </submittedName>
</protein>
<feature type="transmembrane region" description="Helical" evidence="1">
    <location>
        <begin position="592"/>
        <end position="617"/>
    </location>
</feature>